<dbReference type="GO" id="GO:0016887">
    <property type="term" value="F:ATP hydrolysis activity"/>
    <property type="evidence" value="ECO:0007669"/>
    <property type="project" value="InterPro"/>
</dbReference>
<keyword evidence="12" id="KW-1185">Reference proteome</keyword>
<feature type="region of interest" description="Disordered" evidence="7">
    <location>
        <begin position="1"/>
        <end position="27"/>
    </location>
</feature>
<feature type="domain" description="ABC transporter" evidence="9">
    <location>
        <begin position="362"/>
        <end position="578"/>
    </location>
</feature>
<dbReference type="InterPro" id="IPR036640">
    <property type="entry name" value="ABC1_TM_sf"/>
</dbReference>
<feature type="transmembrane region" description="Helical" evidence="8">
    <location>
        <begin position="272"/>
        <end position="292"/>
    </location>
</feature>
<proteinExistence type="predicted"/>
<evidence type="ECO:0000256" key="2">
    <source>
        <dbReference type="ARBA" id="ARBA00022692"/>
    </source>
</evidence>
<dbReference type="PANTHER" id="PTHR43394:SF1">
    <property type="entry name" value="ATP-BINDING CASSETTE SUB-FAMILY B MEMBER 10, MITOCHONDRIAL"/>
    <property type="match status" value="1"/>
</dbReference>
<dbReference type="Gene3D" id="3.40.50.300">
    <property type="entry name" value="P-loop containing nucleotide triphosphate hydrolases"/>
    <property type="match status" value="1"/>
</dbReference>
<evidence type="ECO:0000313" key="12">
    <source>
        <dbReference type="Proteomes" id="UP000029050"/>
    </source>
</evidence>
<evidence type="ECO:0000259" key="9">
    <source>
        <dbReference type="PROSITE" id="PS50893"/>
    </source>
</evidence>
<dbReference type="RefSeq" id="WP_051921765.1">
    <property type="nucleotide sequence ID" value="NZ_JGZI01000009.1"/>
</dbReference>
<evidence type="ECO:0000256" key="1">
    <source>
        <dbReference type="ARBA" id="ARBA00004651"/>
    </source>
</evidence>
<dbReference type="Pfam" id="PF00664">
    <property type="entry name" value="ABC_membrane"/>
    <property type="match status" value="1"/>
</dbReference>
<feature type="compositionally biased region" description="Polar residues" evidence="7">
    <location>
        <begin position="13"/>
        <end position="27"/>
    </location>
</feature>
<dbReference type="InterPro" id="IPR003439">
    <property type="entry name" value="ABC_transporter-like_ATP-bd"/>
</dbReference>
<dbReference type="OrthoDB" id="9806127at2"/>
<dbReference type="InterPro" id="IPR011527">
    <property type="entry name" value="ABC1_TM_dom"/>
</dbReference>
<feature type="transmembrane region" description="Helical" evidence="8">
    <location>
        <begin position="47"/>
        <end position="75"/>
    </location>
</feature>
<keyword evidence="3" id="KW-0547">Nucleotide-binding</keyword>
<keyword evidence="6 8" id="KW-0472">Membrane</keyword>
<evidence type="ECO:0000256" key="7">
    <source>
        <dbReference type="SAM" id="MobiDB-lite"/>
    </source>
</evidence>
<evidence type="ECO:0000256" key="6">
    <source>
        <dbReference type="ARBA" id="ARBA00023136"/>
    </source>
</evidence>
<sequence length="579" mass="62212">MTSSMTGTSSATRPASQSTSASGNTASTLRTAKRMAKQMLPLINVEFRAIACGTAGHLFSVWSVMCAAASIILGFTQHTPLWIPLAVAAIIMALLRGPLAYGEQLFNHQMAFSTLRDIRISVFDTMRRLAPAKLKEQGRGNLVTVITEDIELLEIFYAHTLSPIAIATITALVNTVVLAVLNPWLGLTALVFYILIALVVPLLSAKPTYRAAFAERQAQGELHSLVLESLDGREELLAMGASSTTQARLRSATEKMLDARTRNQRAAGWNGLATESIPLIAIMVFVTVSSWLATTGQASTLTAIVAIAGFLTSFPALISVARLGSGLQPTMAAARRVFALFDETPAVEETEDGSDLKGFDALEATSLAFRYPHARHTTLSDVNLRIVPGDTIGIQGENGAGKSTLIDVLMRFRERSSGDLSVSGVSIEAVNTHSLRSQESMVSQDTFIFSTSLAENIAVSKPDASREQIEAAAHKACLDEVIAELPGGLDHVLERNGDELSEGQKQRIAVARAFLSEAPLVLFDEPTSNMDALLEGQVMRALLDQQADSAFVVVSHRPAVLAYMKQVLTLDHGRLSPTR</sequence>
<keyword evidence="11" id="KW-0378">Hydrolase</keyword>
<keyword evidence="2 8" id="KW-0812">Transmembrane</keyword>
<dbReference type="GO" id="GO:0005886">
    <property type="term" value="C:plasma membrane"/>
    <property type="evidence" value="ECO:0007669"/>
    <property type="project" value="UniProtKB-SubCell"/>
</dbReference>
<reference evidence="11 12" key="1">
    <citation type="submission" date="2014-03" db="EMBL/GenBank/DDBJ databases">
        <title>Genomics of Bifidobacteria.</title>
        <authorList>
            <person name="Ventura M."/>
            <person name="Milani C."/>
            <person name="Lugli G.A."/>
        </authorList>
    </citation>
    <scope>NUCLEOTIDE SEQUENCE [LARGE SCALE GENOMIC DNA]</scope>
    <source>
        <strain evidence="11 12">LMG 21775</strain>
    </source>
</reference>
<feature type="domain" description="ABC transmembrane type-1" evidence="10">
    <location>
        <begin position="71"/>
        <end position="328"/>
    </location>
</feature>
<dbReference type="GO" id="GO:0005524">
    <property type="term" value="F:ATP binding"/>
    <property type="evidence" value="ECO:0007669"/>
    <property type="project" value="UniProtKB-KW"/>
</dbReference>
<evidence type="ECO:0000313" key="11">
    <source>
        <dbReference type="EMBL" id="KFI82405.1"/>
    </source>
</evidence>
<dbReference type="SUPFAM" id="SSF52540">
    <property type="entry name" value="P-loop containing nucleoside triphosphate hydrolases"/>
    <property type="match status" value="1"/>
</dbReference>
<dbReference type="AlphaFoldDB" id="A0A087CGK5"/>
<keyword evidence="5 8" id="KW-1133">Transmembrane helix</keyword>
<keyword evidence="4" id="KW-0067">ATP-binding</keyword>
<evidence type="ECO:0000256" key="5">
    <source>
        <dbReference type="ARBA" id="ARBA00022989"/>
    </source>
</evidence>
<dbReference type="SMART" id="SM00382">
    <property type="entry name" value="AAA"/>
    <property type="match status" value="1"/>
</dbReference>
<dbReference type="Gene3D" id="1.20.1560.10">
    <property type="entry name" value="ABC transporter type 1, transmembrane domain"/>
    <property type="match status" value="1"/>
</dbReference>
<evidence type="ECO:0000256" key="8">
    <source>
        <dbReference type="SAM" id="Phobius"/>
    </source>
</evidence>
<evidence type="ECO:0000259" key="10">
    <source>
        <dbReference type="PROSITE" id="PS50929"/>
    </source>
</evidence>
<dbReference type="Proteomes" id="UP000029050">
    <property type="component" value="Unassembled WGS sequence"/>
</dbReference>
<dbReference type="InterPro" id="IPR039421">
    <property type="entry name" value="Type_1_exporter"/>
</dbReference>
<name>A0A087CGK5_9BIFI</name>
<organism evidence="11 12">
    <name type="scientific">Bifidobacterium psychraerophilum</name>
    <dbReference type="NCBI Taxonomy" id="218140"/>
    <lineage>
        <taxon>Bacteria</taxon>
        <taxon>Bacillati</taxon>
        <taxon>Actinomycetota</taxon>
        <taxon>Actinomycetes</taxon>
        <taxon>Bifidobacteriales</taxon>
        <taxon>Bifidobacteriaceae</taxon>
        <taxon>Bifidobacterium</taxon>
    </lineage>
</organism>
<dbReference type="PROSITE" id="PS50929">
    <property type="entry name" value="ABC_TM1F"/>
    <property type="match status" value="1"/>
</dbReference>
<dbReference type="InterPro" id="IPR003593">
    <property type="entry name" value="AAA+_ATPase"/>
</dbReference>
<feature type="transmembrane region" description="Helical" evidence="8">
    <location>
        <begin position="156"/>
        <end position="178"/>
    </location>
</feature>
<dbReference type="SUPFAM" id="SSF90123">
    <property type="entry name" value="ABC transporter transmembrane region"/>
    <property type="match status" value="1"/>
</dbReference>
<feature type="transmembrane region" description="Helical" evidence="8">
    <location>
        <begin position="298"/>
        <end position="321"/>
    </location>
</feature>
<accession>A0A087CGK5</accession>
<dbReference type="EMBL" id="JGZI01000009">
    <property type="protein sequence ID" value="KFI82405.1"/>
    <property type="molecule type" value="Genomic_DNA"/>
</dbReference>
<comment type="caution">
    <text evidence="11">The sequence shown here is derived from an EMBL/GenBank/DDBJ whole genome shotgun (WGS) entry which is preliminary data.</text>
</comment>
<evidence type="ECO:0000256" key="3">
    <source>
        <dbReference type="ARBA" id="ARBA00022741"/>
    </source>
</evidence>
<dbReference type="InterPro" id="IPR027417">
    <property type="entry name" value="P-loop_NTPase"/>
</dbReference>
<dbReference type="eggNOG" id="COG1132">
    <property type="taxonomic scope" value="Bacteria"/>
</dbReference>
<protein>
    <submittedName>
        <fullName evidence="11">ABC transporter, permease/ATP binding protein</fullName>
        <ecNumber evidence="11">3.6.3.44</ecNumber>
    </submittedName>
</protein>
<dbReference type="GeneID" id="98300462"/>
<dbReference type="GO" id="GO:0015421">
    <property type="term" value="F:ABC-type oligopeptide transporter activity"/>
    <property type="evidence" value="ECO:0007669"/>
    <property type="project" value="TreeGrafter"/>
</dbReference>
<dbReference type="PANTHER" id="PTHR43394">
    <property type="entry name" value="ATP-DEPENDENT PERMEASE MDL1, MITOCHONDRIAL"/>
    <property type="match status" value="1"/>
</dbReference>
<feature type="compositionally biased region" description="Low complexity" evidence="7">
    <location>
        <begin position="1"/>
        <end position="12"/>
    </location>
</feature>
<dbReference type="Pfam" id="PF00005">
    <property type="entry name" value="ABC_tran"/>
    <property type="match status" value="1"/>
</dbReference>
<gene>
    <name evidence="11" type="ORF">BPSY_1256</name>
</gene>
<evidence type="ECO:0000256" key="4">
    <source>
        <dbReference type="ARBA" id="ARBA00022840"/>
    </source>
</evidence>
<dbReference type="STRING" id="218140.BPSY_1256"/>
<feature type="transmembrane region" description="Helical" evidence="8">
    <location>
        <begin position="184"/>
        <end position="203"/>
    </location>
</feature>
<dbReference type="EC" id="3.6.3.44" evidence="11"/>
<dbReference type="PROSITE" id="PS50893">
    <property type="entry name" value="ABC_TRANSPORTER_2"/>
    <property type="match status" value="1"/>
</dbReference>
<comment type="subcellular location">
    <subcellularLocation>
        <location evidence="1">Cell membrane</location>
        <topology evidence="1">Multi-pass membrane protein</topology>
    </subcellularLocation>
</comment>
<feature type="transmembrane region" description="Helical" evidence="8">
    <location>
        <begin position="81"/>
        <end position="101"/>
    </location>
</feature>